<reference evidence="2" key="2">
    <citation type="journal article" date="2017" name="Nat. Plants">
        <title>The Aegilops tauschii genome reveals multiple impacts of transposons.</title>
        <authorList>
            <person name="Zhao G."/>
            <person name="Zou C."/>
            <person name="Li K."/>
            <person name="Wang K."/>
            <person name="Li T."/>
            <person name="Gao L."/>
            <person name="Zhang X."/>
            <person name="Wang H."/>
            <person name="Yang Z."/>
            <person name="Liu X."/>
            <person name="Jiang W."/>
            <person name="Mao L."/>
            <person name="Kong X."/>
            <person name="Jiao Y."/>
            <person name="Jia J."/>
        </authorList>
    </citation>
    <scope>NUCLEOTIDE SEQUENCE [LARGE SCALE GENOMIC DNA]</scope>
    <source>
        <strain evidence="2">cv. AL8/78</strain>
    </source>
</reference>
<keyword evidence="2" id="KW-1185">Reference proteome</keyword>
<sequence>STVAILDEKLGDLLRTKPVRKDKGVAYWKFDGYYKKTSIMRQEFDTTGNNDKWFMFTEEEEKVIGDHLAPRSLLQCKSHTKA</sequence>
<reference evidence="2" key="1">
    <citation type="journal article" date="2014" name="Science">
        <title>Ancient hybridizations among the ancestral genomes of bread wheat.</title>
        <authorList>
            <consortium name="International Wheat Genome Sequencing Consortium,"/>
            <person name="Marcussen T."/>
            <person name="Sandve S.R."/>
            <person name="Heier L."/>
            <person name="Spannagl M."/>
            <person name="Pfeifer M."/>
            <person name="Jakobsen K.S."/>
            <person name="Wulff B.B."/>
            <person name="Steuernagel B."/>
            <person name="Mayer K.F."/>
            <person name="Olsen O.A."/>
        </authorList>
    </citation>
    <scope>NUCLEOTIDE SEQUENCE [LARGE SCALE GENOMIC DNA]</scope>
    <source>
        <strain evidence="2">cv. AL8/78</strain>
    </source>
</reference>
<dbReference type="EnsemblPlants" id="AET3Gv20175000.4">
    <property type="protein sequence ID" value="AET3Gv20175000.4"/>
    <property type="gene ID" value="AET3Gv20175000"/>
</dbReference>
<reference evidence="1" key="3">
    <citation type="journal article" date="2017" name="Nature">
        <title>Genome sequence of the progenitor of the wheat D genome Aegilops tauschii.</title>
        <authorList>
            <person name="Luo M.C."/>
            <person name="Gu Y.Q."/>
            <person name="Puiu D."/>
            <person name="Wang H."/>
            <person name="Twardziok S.O."/>
            <person name="Deal K.R."/>
            <person name="Huo N."/>
            <person name="Zhu T."/>
            <person name="Wang L."/>
            <person name="Wang Y."/>
            <person name="McGuire P.E."/>
            <person name="Liu S."/>
            <person name="Long H."/>
            <person name="Ramasamy R.K."/>
            <person name="Rodriguez J.C."/>
            <person name="Van S.L."/>
            <person name="Yuan L."/>
            <person name="Wang Z."/>
            <person name="Xia Z."/>
            <person name="Xiao L."/>
            <person name="Anderson O.D."/>
            <person name="Ouyang S."/>
            <person name="Liang Y."/>
            <person name="Zimin A.V."/>
            <person name="Pertea G."/>
            <person name="Qi P."/>
            <person name="Bennetzen J.L."/>
            <person name="Dai X."/>
            <person name="Dawson M.W."/>
            <person name="Muller H.G."/>
            <person name="Kugler K."/>
            <person name="Rivarola-Duarte L."/>
            <person name="Spannagl M."/>
            <person name="Mayer K.F.X."/>
            <person name="Lu F.H."/>
            <person name="Bevan M.W."/>
            <person name="Leroy P."/>
            <person name="Li P."/>
            <person name="You F.M."/>
            <person name="Sun Q."/>
            <person name="Liu Z."/>
            <person name="Lyons E."/>
            <person name="Wicker T."/>
            <person name="Salzberg S.L."/>
            <person name="Devos K.M."/>
            <person name="Dvorak J."/>
        </authorList>
    </citation>
    <scope>NUCLEOTIDE SEQUENCE [LARGE SCALE GENOMIC DNA]</scope>
    <source>
        <strain evidence="1">cv. AL8/78</strain>
    </source>
</reference>
<reference evidence="1" key="4">
    <citation type="submission" date="2019-03" db="UniProtKB">
        <authorList>
            <consortium name="EnsemblPlants"/>
        </authorList>
    </citation>
    <scope>IDENTIFICATION</scope>
</reference>
<proteinExistence type="predicted"/>
<protein>
    <submittedName>
        <fullName evidence="1">Uncharacterized protein</fullName>
    </submittedName>
</protein>
<name>A0A453E0B9_AEGTS</name>
<accession>A0A453E0B9</accession>
<evidence type="ECO:0000313" key="2">
    <source>
        <dbReference type="Proteomes" id="UP000015105"/>
    </source>
</evidence>
<dbReference type="Proteomes" id="UP000015105">
    <property type="component" value="Chromosome 3D"/>
</dbReference>
<dbReference type="Gramene" id="AET3Gv20175000.4">
    <property type="protein sequence ID" value="AET3Gv20175000.4"/>
    <property type="gene ID" value="AET3Gv20175000"/>
</dbReference>
<evidence type="ECO:0000313" key="1">
    <source>
        <dbReference type="EnsemblPlants" id="AET3Gv20175000.4"/>
    </source>
</evidence>
<dbReference type="AlphaFoldDB" id="A0A453E0B9"/>
<organism evidence="1 2">
    <name type="scientific">Aegilops tauschii subsp. strangulata</name>
    <name type="common">Goatgrass</name>
    <dbReference type="NCBI Taxonomy" id="200361"/>
    <lineage>
        <taxon>Eukaryota</taxon>
        <taxon>Viridiplantae</taxon>
        <taxon>Streptophyta</taxon>
        <taxon>Embryophyta</taxon>
        <taxon>Tracheophyta</taxon>
        <taxon>Spermatophyta</taxon>
        <taxon>Magnoliopsida</taxon>
        <taxon>Liliopsida</taxon>
        <taxon>Poales</taxon>
        <taxon>Poaceae</taxon>
        <taxon>BOP clade</taxon>
        <taxon>Pooideae</taxon>
        <taxon>Triticodae</taxon>
        <taxon>Triticeae</taxon>
        <taxon>Triticinae</taxon>
        <taxon>Aegilops</taxon>
    </lineage>
</organism>
<reference evidence="1" key="5">
    <citation type="journal article" date="2021" name="G3 (Bethesda)">
        <title>Aegilops tauschii genome assembly Aet v5.0 features greater sequence contiguity and improved annotation.</title>
        <authorList>
            <person name="Wang L."/>
            <person name="Zhu T."/>
            <person name="Rodriguez J.C."/>
            <person name="Deal K.R."/>
            <person name="Dubcovsky J."/>
            <person name="McGuire P.E."/>
            <person name="Lux T."/>
            <person name="Spannagl M."/>
            <person name="Mayer K.F.X."/>
            <person name="Baldrich P."/>
            <person name="Meyers B.C."/>
            <person name="Huo N."/>
            <person name="Gu Y.Q."/>
            <person name="Zhou H."/>
            <person name="Devos K.M."/>
            <person name="Bennetzen J.L."/>
            <person name="Unver T."/>
            <person name="Budak H."/>
            <person name="Gulick P.J."/>
            <person name="Galiba G."/>
            <person name="Kalapos B."/>
            <person name="Nelson D.R."/>
            <person name="Li P."/>
            <person name="You F.M."/>
            <person name="Luo M.C."/>
            <person name="Dvorak J."/>
        </authorList>
    </citation>
    <scope>NUCLEOTIDE SEQUENCE [LARGE SCALE GENOMIC DNA]</scope>
    <source>
        <strain evidence="1">cv. AL8/78</strain>
    </source>
</reference>